<comment type="pathway">
    <text evidence="1 8">Amino-acid biosynthesis; L-histidine biosynthesis; L-histidine from 5-phospho-alpha-D-ribose 1-diphosphate: step 8/9.</text>
</comment>
<dbReference type="NCBIfam" id="TIGR01856">
    <property type="entry name" value="hisJ_fam"/>
    <property type="match status" value="1"/>
</dbReference>
<name>A0A940SKX3_9BACI</name>
<evidence type="ECO:0000256" key="7">
    <source>
        <dbReference type="ARBA" id="ARBA00049158"/>
    </source>
</evidence>
<evidence type="ECO:0000256" key="1">
    <source>
        <dbReference type="ARBA" id="ARBA00004970"/>
    </source>
</evidence>
<dbReference type="GO" id="GO:0000105">
    <property type="term" value="P:L-histidine biosynthetic process"/>
    <property type="evidence" value="ECO:0007669"/>
    <property type="project" value="UniProtKB-UniRule"/>
</dbReference>
<dbReference type="InterPro" id="IPR016195">
    <property type="entry name" value="Pol/histidinol_Pase-like"/>
</dbReference>
<dbReference type="RefSeq" id="WP_209405566.1">
    <property type="nucleotide sequence ID" value="NZ_JAGIYQ010000006.1"/>
</dbReference>
<dbReference type="AlphaFoldDB" id="A0A940SKX3"/>
<proteinExistence type="inferred from homology"/>
<keyword evidence="5 8" id="KW-0378">Hydrolase</keyword>
<dbReference type="EMBL" id="JAGIYQ010000006">
    <property type="protein sequence ID" value="MBP0725718.1"/>
    <property type="molecule type" value="Genomic_DNA"/>
</dbReference>
<dbReference type="PANTHER" id="PTHR21039">
    <property type="entry name" value="HISTIDINOL PHOSPHATASE-RELATED"/>
    <property type="match status" value="1"/>
</dbReference>
<dbReference type="SUPFAM" id="SSF89550">
    <property type="entry name" value="PHP domain-like"/>
    <property type="match status" value="1"/>
</dbReference>
<evidence type="ECO:0000313" key="10">
    <source>
        <dbReference type="EMBL" id="MBP0725718.1"/>
    </source>
</evidence>
<evidence type="ECO:0000259" key="9">
    <source>
        <dbReference type="Pfam" id="PF02811"/>
    </source>
</evidence>
<dbReference type="PANTHER" id="PTHR21039:SF0">
    <property type="entry name" value="HISTIDINOL-PHOSPHATASE"/>
    <property type="match status" value="1"/>
</dbReference>
<accession>A0A940SKX3</accession>
<gene>
    <name evidence="10" type="primary">hisJ</name>
    <name evidence="10" type="ORF">J5Y03_11100</name>
</gene>
<evidence type="ECO:0000256" key="4">
    <source>
        <dbReference type="ARBA" id="ARBA00022605"/>
    </source>
</evidence>
<dbReference type="Pfam" id="PF13263">
    <property type="entry name" value="PHP_C"/>
    <property type="match status" value="1"/>
</dbReference>
<dbReference type="Proteomes" id="UP000682134">
    <property type="component" value="Unassembled WGS sequence"/>
</dbReference>
<protein>
    <recommendedName>
        <fullName evidence="3 8">Histidinol-phosphatase</fullName>
        <shortName evidence="8">HolPase</shortName>
        <ecNumber evidence="3 8">3.1.3.15</ecNumber>
    </recommendedName>
</protein>
<dbReference type="Gene3D" id="3.20.20.140">
    <property type="entry name" value="Metal-dependent hydrolases"/>
    <property type="match status" value="1"/>
</dbReference>
<evidence type="ECO:0000256" key="3">
    <source>
        <dbReference type="ARBA" id="ARBA00013085"/>
    </source>
</evidence>
<sequence>MKIDGHTHSHFCPHGSGEHVEKLIERAIELGFDEYHITEHPPLPESFLKDLVPLEAVPTITFHENETDDYIKEMLYVKNKYKDKITIKVGFEIDFLPDHTQWTKQFLNDYGKYCDTGLVSVHFLKGISGWRCVDYDAKDTAEGLVSYYGNPEKFQLSYYDMVIESINADLGINKPTRIGHMTLCNKFKTFIGIETSTVIDEKVDGILKLIKNKQYSLDYNTAGLFKPYCGETYPLNNIVQKAIKMGIPFMYGSDAHGVEDVGRGYDVFQSSMKHV</sequence>
<dbReference type="NCBIfam" id="NF005996">
    <property type="entry name" value="PRK08123.1"/>
    <property type="match status" value="1"/>
</dbReference>
<keyword evidence="4 8" id="KW-0028">Amino-acid biosynthesis</keyword>
<comment type="caution">
    <text evidence="10">The sequence shown here is derived from an EMBL/GenBank/DDBJ whole genome shotgun (WGS) entry which is preliminary data.</text>
</comment>
<dbReference type="GO" id="GO:0005737">
    <property type="term" value="C:cytoplasm"/>
    <property type="evidence" value="ECO:0007669"/>
    <property type="project" value="TreeGrafter"/>
</dbReference>
<dbReference type="Pfam" id="PF02811">
    <property type="entry name" value="PHP"/>
    <property type="match status" value="1"/>
</dbReference>
<comment type="similarity">
    <text evidence="2 8">Belongs to the PHP hydrolase family. HisK subfamily.</text>
</comment>
<organism evidence="10 11">
    <name type="scientific">Gottfriedia endophytica</name>
    <dbReference type="NCBI Taxonomy" id="2820819"/>
    <lineage>
        <taxon>Bacteria</taxon>
        <taxon>Bacillati</taxon>
        <taxon>Bacillota</taxon>
        <taxon>Bacilli</taxon>
        <taxon>Bacillales</taxon>
        <taxon>Bacillaceae</taxon>
        <taxon>Gottfriedia</taxon>
    </lineage>
</organism>
<evidence type="ECO:0000256" key="5">
    <source>
        <dbReference type="ARBA" id="ARBA00022801"/>
    </source>
</evidence>
<comment type="catalytic activity">
    <reaction evidence="7 8">
        <text>L-histidinol phosphate + H2O = L-histidinol + phosphate</text>
        <dbReference type="Rhea" id="RHEA:14465"/>
        <dbReference type="ChEBI" id="CHEBI:15377"/>
        <dbReference type="ChEBI" id="CHEBI:43474"/>
        <dbReference type="ChEBI" id="CHEBI:57699"/>
        <dbReference type="ChEBI" id="CHEBI:57980"/>
        <dbReference type="EC" id="3.1.3.15"/>
    </reaction>
</comment>
<dbReference type="EC" id="3.1.3.15" evidence="3 8"/>
<keyword evidence="6 8" id="KW-0368">Histidine biosynthesis</keyword>
<dbReference type="InterPro" id="IPR004013">
    <property type="entry name" value="PHP_dom"/>
</dbReference>
<reference evidence="10" key="1">
    <citation type="submission" date="2021-04" db="EMBL/GenBank/DDBJ databases">
        <title>Genome seq and assembly of Bacillus sp.</title>
        <authorList>
            <person name="Chhetri G."/>
        </authorList>
    </citation>
    <scope>NUCLEOTIDE SEQUENCE</scope>
    <source>
        <strain evidence="10">RG28</strain>
    </source>
</reference>
<keyword evidence="11" id="KW-1185">Reference proteome</keyword>
<feature type="domain" description="PHP" evidence="9">
    <location>
        <begin position="4"/>
        <end position="222"/>
    </location>
</feature>
<evidence type="ECO:0000256" key="8">
    <source>
        <dbReference type="RuleBase" id="RU366003"/>
    </source>
</evidence>
<dbReference type="GO" id="GO:0004401">
    <property type="term" value="F:histidinol-phosphatase activity"/>
    <property type="evidence" value="ECO:0007669"/>
    <property type="project" value="UniProtKB-UniRule"/>
</dbReference>
<evidence type="ECO:0000256" key="2">
    <source>
        <dbReference type="ARBA" id="ARBA00009152"/>
    </source>
</evidence>
<dbReference type="CDD" id="cd12110">
    <property type="entry name" value="PHP_HisPPase_Hisj_like"/>
    <property type="match status" value="1"/>
</dbReference>
<dbReference type="InterPro" id="IPR010140">
    <property type="entry name" value="Histidinol_P_phosphatase_HisJ"/>
</dbReference>
<evidence type="ECO:0000313" key="11">
    <source>
        <dbReference type="Proteomes" id="UP000682134"/>
    </source>
</evidence>
<evidence type="ECO:0000256" key="6">
    <source>
        <dbReference type="ARBA" id="ARBA00023102"/>
    </source>
</evidence>